<name>A0AAU9MER0_9ASTR</name>
<keyword evidence="3" id="KW-1185">Reference proteome</keyword>
<organism evidence="2 3">
    <name type="scientific">Lactuca virosa</name>
    <dbReference type="NCBI Taxonomy" id="75947"/>
    <lineage>
        <taxon>Eukaryota</taxon>
        <taxon>Viridiplantae</taxon>
        <taxon>Streptophyta</taxon>
        <taxon>Embryophyta</taxon>
        <taxon>Tracheophyta</taxon>
        <taxon>Spermatophyta</taxon>
        <taxon>Magnoliopsida</taxon>
        <taxon>eudicotyledons</taxon>
        <taxon>Gunneridae</taxon>
        <taxon>Pentapetalae</taxon>
        <taxon>asterids</taxon>
        <taxon>campanulids</taxon>
        <taxon>Asterales</taxon>
        <taxon>Asteraceae</taxon>
        <taxon>Cichorioideae</taxon>
        <taxon>Cichorieae</taxon>
        <taxon>Lactucinae</taxon>
        <taxon>Lactuca</taxon>
    </lineage>
</organism>
<dbReference type="EMBL" id="CAKMRJ010002223">
    <property type="protein sequence ID" value="CAH1426488.1"/>
    <property type="molecule type" value="Genomic_DNA"/>
</dbReference>
<comment type="caution">
    <text evidence="2">The sequence shown here is derived from an EMBL/GenBank/DDBJ whole genome shotgun (WGS) entry which is preliminary data.</text>
</comment>
<dbReference type="Proteomes" id="UP001157418">
    <property type="component" value="Unassembled WGS sequence"/>
</dbReference>
<feature type="compositionally biased region" description="Basic and acidic residues" evidence="1">
    <location>
        <begin position="1"/>
        <end position="11"/>
    </location>
</feature>
<gene>
    <name evidence="2" type="ORF">LVIROSA_LOCUS13563</name>
</gene>
<proteinExistence type="predicted"/>
<dbReference type="AlphaFoldDB" id="A0AAU9MER0"/>
<evidence type="ECO:0000313" key="3">
    <source>
        <dbReference type="Proteomes" id="UP001157418"/>
    </source>
</evidence>
<protein>
    <submittedName>
        <fullName evidence="2">Uncharacterized protein</fullName>
    </submittedName>
</protein>
<sequence length="82" mass="9145">MFGDQKKEQQKQSKQQEIAGKNQQVIILARERCLNLELSDIPVQSLVPDPLKVVMQAGDAELEMRGRCSAGQKIGISRNLLP</sequence>
<evidence type="ECO:0000313" key="2">
    <source>
        <dbReference type="EMBL" id="CAH1426488.1"/>
    </source>
</evidence>
<evidence type="ECO:0000256" key="1">
    <source>
        <dbReference type="SAM" id="MobiDB-lite"/>
    </source>
</evidence>
<accession>A0AAU9MER0</accession>
<reference evidence="2 3" key="1">
    <citation type="submission" date="2022-01" db="EMBL/GenBank/DDBJ databases">
        <authorList>
            <person name="Xiong W."/>
            <person name="Schranz E."/>
        </authorList>
    </citation>
    <scope>NUCLEOTIDE SEQUENCE [LARGE SCALE GENOMIC DNA]</scope>
</reference>
<feature type="region of interest" description="Disordered" evidence="1">
    <location>
        <begin position="1"/>
        <end position="20"/>
    </location>
</feature>